<dbReference type="GO" id="GO:0046872">
    <property type="term" value="F:metal ion binding"/>
    <property type="evidence" value="ECO:0007669"/>
    <property type="project" value="UniProtKB-KW"/>
</dbReference>
<evidence type="ECO:0000313" key="8">
    <source>
        <dbReference type="Proteomes" id="UP000326912"/>
    </source>
</evidence>
<keyword evidence="3" id="KW-0479">Metal-binding</keyword>
<dbReference type="SUPFAM" id="SSF56281">
    <property type="entry name" value="Metallo-hydrolase/oxidoreductase"/>
    <property type="match status" value="1"/>
</dbReference>
<evidence type="ECO:0000313" key="7">
    <source>
        <dbReference type="EMBL" id="GER91905.1"/>
    </source>
</evidence>
<keyword evidence="5" id="KW-0862">Zinc</keyword>
<dbReference type="InterPro" id="IPR036866">
    <property type="entry name" value="RibonucZ/Hydroxyglut_hydro"/>
</dbReference>
<keyword evidence="8" id="KW-1185">Reference proteome</keyword>
<comment type="similarity">
    <text evidence="2">Belongs to the metallo-beta-lactamase superfamily.</text>
</comment>
<protein>
    <submittedName>
        <fullName evidence="7">MBL fold metallo-hydrolase</fullName>
    </submittedName>
</protein>
<sequence>MAMVDAVPQRLYLFTLSTATIPAGARTLDMVSGCYLIEMSDGKRILVDSGYPADVPPPPGTTPSAEDKDVLECLAALGLGPDDIDVLICTHFDVDHAGYHDAFRRAELVVQREHYELARSGHPRFAAARKHWDDPALRYRLVDGDTELFPGLTLLETSGHTPGHQSVLLRLPQTGLVLLAIDAVMLQFMFTPERKAGPMDDNEEQLRASTRKLLELVEREQIQLVVFGHDGAQRKTLKTAPDYYA</sequence>
<evidence type="ECO:0000256" key="3">
    <source>
        <dbReference type="ARBA" id="ARBA00022723"/>
    </source>
</evidence>
<keyword evidence="4 7" id="KW-0378">Hydrolase</keyword>
<feature type="domain" description="Metallo-beta-lactamase" evidence="6">
    <location>
        <begin position="31"/>
        <end position="229"/>
    </location>
</feature>
<dbReference type="PANTHER" id="PTHR42978">
    <property type="entry name" value="QUORUM-QUENCHING LACTONASE YTNP-RELATED-RELATED"/>
    <property type="match status" value="1"/>
</dbReference>
<dbReference type="SMART" id="SM00849">
    <property type="entry name" value="Lactamase_B"/>
    <property type="match status" value="1"/>
</dbReference>
<evidence type="ECO:0000256" key="4">
    <source>
        <dbReference type="ARBA" id="ARBA00022801"/>
    </source>
</evidence>
<dbReference type="Proteomes" id="UP000326912">
    <property type="component" value="Unassembled WGS sequence"/>
</dbReference>
<gene>
    <name evidence="7" type="ORF">KDW_60670</name>
</gene>
<comment type="cofactor">
    <cofactor evidence="1">
        <name>Zn(2+)</name>
        <dbReference type="ChEBI" id="CHEBI:29105"/>
    </cofactor>
</comment>
<dbReference type="PANTHER" id="PTHR42978:SF7">
    <property type="entry name" value="METALLO-HYDROLASE RV2300C-RELATED"/>
    <property type="match status" value="1"/>
</dbReference>
<dbReference type="Pfam" id="PF00753">
    <property type="entry name" value="Lactamase_B"/>
    <property type="match status" value="1"/>
</dbReference>
<dbReference type="RefSeq" id="WP_198925689.1">
    <property type="nucleotide sequence ID" value="NZ_BKZW01000004.1"/>
</dbReference>
<name>A0A5J4KVC4_9CHLR</name>
<evidence type="ECO:0000256" key="2">
    <source>
        <dbReference type="ARBA" id="ARBA00007749"/>
    </source>
</evidence>
<dbReference type="Gene3D" id="3.60.15.10">
    <property type="entry name" value="Ribonuclease Z/Hydroxyacylglutathione hydrolase-like"/>
    <property type="match status" value="1"/>
</dbReference>
<evidence type="ECO:0000256" key="1">
    <source>
        <dbReference type="ARBA" id="ARBA00001947"/>
    </source>
</evidence>
<comment type="caution">
    <text evidence="7">The sequence shown here is derived from an EMBL/GenBank/DDBJ whole genome shotgun (WGS) entry which is preliminary data.</text>
</comment>
<evidence type="ECO:0000256" key="5">
    <source>
        <dbReference type="ARBA" id="ARBA00022833"/>
    </source>
</evidence>
<dbReference type="InterPro" id="IPR001279">
    <property type="entry name" value="Metallo-B-lactamas"/>
</dbReference>
<organism evidence="7 8">
    <name type="scientific">Dictyobacter vulcani</name>
    <dbReference type="NCBI Taxonomy" id="2607529"/>
    <lineage>
        <taxon>Bacteria</taxon>
        <taxon>Bacillati</taxon>
        <taxon>Chloroflexota</taxon>
        <taxon>Ktedonobacteria</taxon>
        <taxon>Ktedonobacterales</taxon>
        <taxon>Dictyobacteraceae</taxon>
        <taxon>Dictyobacter</taxon>
    </lineage>
</organism>
<dbReference type="GO" id="GO:0016787">
    <property type="term" value="F:hydrolase activity"/>
    <property type="evidence" value="ECO:0007669"/>
    <property type="project" value="UniProtKB-KW"/>
</dbReference>
<proteinExistence type="inferred from homology"/>
<evidence type="ECO:0000259" key="6">
    <source>
        <dbReference type="SMART" id="SM00849"/>
    </source>
</evidence>
<reference evidence="7 8" key="1">
    <citation type="submission" date="2019-10" db="EMBL/GenBank/DDBJ databases">
        <title>Dictyobacter vulcani sp. nov., within the class Ktedonobacteria, isolated from soil of volcanic Mt. Zao.</title>
        <authorList>
            <person name="Zheng Y."/>
            <person name="Wang C.M."/>
            <person name="Sakai Y."/>
            <person name="Abe K."/>
            <person name="Yokota A."/>
            <person name="Yabe S."/>
        </authorList>
    </citation>
    <scope>NUCLEOTIDE SEQUENCE [LARGE SCALE GENOMIC DNA]</scope>
    <source>
        <strain evidence="7 8">W12</strain>
    </source>
</reference>
<dbReference type="CDD" id="cd07729">
    <property type="entry name" value="AHL_lactonase_MBL-fold"/>
    <property type="match status" value="1"/>
</dbReference>
<dbReference type="InterPro" id="IPR051013">
    <property type="entry name" value="MBL_superfamily_lactonases"/>
</dbReference>
<accession>A0A5J4KVC4</accession>
<dbReference type="AlphaFoldDB" id="A0A5J4KVC4"/>
<dbReference type="EMBL" id="BKZW01000004">
    <property type="protein sequence ID" value="GER91905.1"/>
    <property type="molecule type" value="Genomic_DNA"/>
</dbReference>